<dbReference type="GO" id="GO:0003677">
    <property type="term" value="F:DNA binding"/>
    <property type="evidence" value="ECO:0007669"/>
    <property type="project" value="InterPro"/>
</dbReference>
<evidence type="ECO:0008006" key="3">
    <source>
        <dbReference type="Google" id="ProtNLM"/>
    </source>
</evidence>
<dbReference type="Pfam" id="PF01527">
    <property type="entry name" value="HTH_Tnp_1"/>
    <property type="match status" value="1"/>
</dbReference>
<protein>
    <recommendedName>
        <fullName evidence="3">Transposase</fullName>
    </recommendedName>
</protein>
<reference evidence="1 2" key="1">
    <citation type="submission" date="2019-05" db="EMBL/GenBank/DDBJ databases">
        <title>The Complete Genome Sequence of the n-alkane-degrading Desulfoglaeba alkanexedens ALDC reveals multiple alkylsuccinate synthase gene clusters.</title>
        <authorList>
            <person name="Callaghan A.V."/>
            <person name="Davidova I.A."/>
            <person name="Duncan K.E."/>
            <person name="Morris B."/>
            <person name="McInerney M.J."/>
        </authorList>
    </citation>
    <scope>NUCLEOTIDE SEQUENCE [LARGE SCALE GENOMIC DNA]</scope>
    <source>
        <strain evidence="1 2">ALDC</strain>
    </source>
</reference>
<dbReference type="AlphaFoldDB" id="A0A4P8L4M7"/>
<dbReference type="GO" id="GO:0006313">
    <property type="term" value="P:DNA transposition"/>
    <property type="evidence" value="ECO:0007669"/>
    <property type="project" value="InterPro"/>
</dbReference>
<dbReference type="OrthoDB" id="5420548at2"/>
<organism evidence="1 2">
    <name type="scientific">Desulfoglaeba alkanexedens ALDC</name>
    <dbReference type="NCBI Taxonomy" id="980445"/>
    <lineage>
        <taxon>Bacteria</taxon>
        <taxon>Pseudomonadati</taxon>
        <taxon>Thermodesulfobacteriota</taxon>
        <taxon>Syntrophobacteria</taxon>
        <taxon>Syntrophobacterales</taxon>
        <taxon>Syntrophobacteraceae</taxon>
        <taxon>Desulfoglaeba</taxon>
    </lineage>
</organism>
<dbReference type="EMBL" id="CP040098">
    <property type="protein sequence ID" value="QCQ22879.1"/>
    <property type="molecule type" value="Genomic_DNA"/>
</dbReference>
<accession>A0A4P8L4M7</accession>
<keyword evidence="2" id="KW-1185">Reference proteome</keyword>
<proteinExistence type="predicted"/>
<dbReference type="InterPro" id="IPR002514">
    <property type="entry name" value="Transposase_8"/>
</dbReference>
<gene>
    <name evidence="1" type="ORF">FDQ92_12265</name>
</gene>
<dbReference type="Proteomes" id="UP000298602">
    <property type="component" value="Chromosome"/>
</dbReference>
<reference evidence="1 2" key="2">
    <citation type="submission" date="2019-05" db="EMBL/GenBank/DDBJ databases">
        <authorList>
            <person name="Suflita J.M."/>
            <person name="Marks C.R."/>
        </authorList>
    </citation>
    <scope>NUCLEOTIDE SEQUENCE [LARGE SCALE GENOMIC DNA]</scope>
    <source>
        <strain evidence="1 2">ALDC</strain>
    </source>
</reference>
<name>A0A4P8L4M7_9BACT</name>
<sequence>MEDRMMQCSEEGKEAVLKKIIPPHNPSIIEPAREEGIIEATLYLWRRQARERGLLLPDSDRVPDVWSARDKFNAVRVAKPRCLILSCWWRSRKAHGSWETYTTWTRCGPTWN</sequence>
<dbReference type="GO" id="GO:0004803">
    <property type="term" value="F:transposase activity"/>
    <property type="evidence" value="ECO:0007669"/>
    <property type="project" value="InterPro"/>
</dbReference>
<evidence type="ECO:0000313" key="1">
    <source>
        <dbReference type="EMBL" id="QCQ22879.1"/>
    </source>
</evidence>
<dbReference type="KEGG" id="dax:FDQ92_12265"/>
<evidence type="ECO:0000313" key="2">
    <source>
        <dbReference type="Proteomes" id="UP000298602"/>
    </source>
</evidence>